<dbReference type="EMBL" id="MT142320">
    <property type="protein sequence ID" value="QJA78100.1"/>
    <property type="molecule type" value="Genomic_DNA"/>
</dbReference>
<evidence type="ECO:0000313" key="2">
    <source>
        <dbReference type="EMBL" id="QJA78100.1"/>
    </source>
</evidence>
<evidence type="ECO:0000313" key="1">
    <source>
        <dbReference type="EMBL" id="QJA46802.1"/>
    </source>
</evidence>
<sequence length="170" mass="18653">MKNAMLNAIPKSQFLRLVTEATNDFKKLYENGVDIAGADAGDKLVGVKKAIADSGIKKSVADVFVTMMLLALGSSPAVVRKPTAEEIQKQFLTFVSYACVVPLRNRNHHKYEIGSPVIMILGCPGTNTGMYGMDEKGIIHTPGDELPRLRKSLRPATNYEINRIVDKLYA</sequence>
<reference evidence="1" key="1">
    <citation type="submission" date="2020-03" db="EMBL/GenBank/DDBJ databases">
        <title>The deep terrestrial virosphere.</title>
        <authorList>
            <person name="Holmfeldt K."/>
            <person name="Nilsson E."/>
            <person name="Simone D."/>
            <person name="Lopez-Fernandez M."/>
            <person name="Wu X."/>
            <person name="de Brujin I."/>
            <person name="Lundin D."/>
            <person name="Andersson A."/>
            <person name="Bertilsson S."/>
            <person name="Dopson M."/>
        </authorList>
    </citation>
    <scope>NUCLEOTIDE SEQUENCE</scope>
    <source>
        <strain evidence="2">MM415A01139</strain>
        <strain evidence="3">MM415B02554</strain>
        <strain evidence="1">TM448A00527</strain>
        <strain evidence="4">TM448B00869</strain>
    </source>
</reference>
<gene>
    <name evidence="2" type="ORF">MM415A01139_0018</name>
    <name evidence="3" type="ORF">MM415B02554_0005</name>
    <name evidence="1" type="ORF">TM448A00527_0008</name>
    <name evidence="4" type="ORF">TM448B00869_0035</name>
</gene>
<organism evidence="1">
    <name type="scientific">viral metagenome</name>
    <dbReference type="NCBI Taxonomy" id="1070528"/>
    <lineage>
        <taxon>unclassified sequences</taxon>
        <taxon>metagenomes</taxon>
        <taxon>organismal metagenomes</taxon>
    </lineage>
</organism>
<protein>
    <submittedName>
        <fullName evidence="1">Uncharacterized protein</fullName>
    </submittedName>
</protein>
<name>A0A6H1ZH51_9ZZZZ</name>
<dbReference type="EMBL" id="MT144666">
    <property type="protein sequence ID" value="QJH96909.1"/>
    <property type="molecule type" value="Genomic_DNA"/>
</dbReference>
<dbReference type="EMBL" id="MT142846">
    <property type="protein sequence ID" value="QJA89448.1"/>
    <property type="molecule type" value="Genomic_DNA"/>
</dbReference>
<accession>A0A6H1ZH51</accession>
<evidence type="ECO:0000313" key="3">
    <source>
        <dbReference type="EMBL" id="QJA89448.1"/>
    </source>
</evidence>
<evidence type="ECO:0000313" key="4">
    <source>
        <dbReference type="EMBL" id="QJH96909.1"/>
    </source>
</evidence>
<dbReference type="EMBL" id="MT144022">
    <property type="protein sequence ID" value="QJA46802.1"/>
    <property type="molecule type" value="Genomic_DNA"/>
</dbReference>
<proteinExistence type="predicted"/>
<dbReference type="AlphaFoldDB" id="A0A6H1ZH51"/>